<dbReference type="RefSeq" id="WP_028717891.1">
    <property type="nucleotide sequence ID" value="NZ_CALTWI010000009.1"/>
</dbReference>
<dbReference type="PIRSF" id="PIRSF032126">
    <property type="entry name" value="F0F1_ATP_synthase_subunit_I"/>
    <property type="match status" value="1"/>
</dbReference>
<name>A0A1V0GPT0_9RHOB</name>
<dbReference type="EMBL" id="CP020442">
    <property type="protein sequence ID" value="ARC35818.1"/>
    <property type="molecule type" value="Genomic_DNA"/>
</dbReference>
<evidence type="ECO:0000313" key="4">
    <source>
        <dbReference type="EMBL" id="ARC35818.1"/>
    </source>
</evidence>
<dbReference type="Pfam" id="PF09527">
    <property type="entry name" value="ATPase_gene1"/>
    <property type="match status" value="1"/>
</dbReference>
<feature type="transmembrane region" description="Helical" evidence="3">
    <location>
        <begin position="70"/>
        <end position="91"/>
    </location>
</feature>
<comment type="similarity">
    <text evidence="1">Belongs to the bacterial AtpI family.</text>
</comment>
<feature type="region of interest" description="Disordered" evidence="2">
    <location>
        <begin position="1"/>
        <end position="40"/>
    </location>
</feature>
<dbReference type="Proteomes" id="UP000324507">
    <property type="component" value="Chromosome"/>
</dbReference>
<dbReference type="eggNOG" id="COG5336">
    <property type="taxonomic scope" value="Bacteria"/>
</dbReference>
<feature type="region of interest" description="Disordered" evidence="2">
    <location>
        <begin position="99"/>
        <end position="119"/>
    </location>
</feature>
<evidence type="ECO:0000256" key="2">
    <source>
        <dbReference type="SAM" id="MobiDB-lite"/>
    </source>
</evidence>
<keyword evidence="3" id="KW-1133">Transmembrane helix</keyword>
<dbReference type="STRING" id="147645.A6J80_04945"/>
<comment type="function">
    <text evidence="1">A possible function for this protein is to guide the assembly of the membrane sector of the ATPase enzyme complex.</text>
</comment>
<dbReference type="EMBL" id="CP044081">
    <property type="protein sequence ID" value="QEU09666.1"/>
    <property type="molecule type" value="Genomic_DNA"/>
</dbReference>
<dbReference type="Proteomes" id="UP000191257">
    <property type="component" value="Chromosome"/>
</dbReference>
<organism evidence="4 6">
    <name type="scientific">Paracoccus yeei</name>
    <dbReference type="NCBI Taxonomy" id="147645"/>
    <lineage>
        <taxon>Bacteria</taxon>
        <taxon>Pseudomonadati</taxon>
        <taxon>Pseudomonadota</taxon>
        <taxon>Alphaproteobacteria</taxon>
        <taxon>Rhodobacterales</taxon>
        <taxon>Paracoccaceae</taxon>
        <taxon>Paracoccus</taxon>
    </lineage>
</organism>
<dbReference type="GO" id="GO:0045259">
    <property type="term" value="C:proton-transporting ATP synthase complex"/>
    <property type="evidence" value="ECO:0007669"/>
    <property type="project" value="UniProtKB-UniRule"/>
</dbReference>
<feature type="compositionally biased region" description="Basic and acidic residues" evidence="2">
    <location>
        <begin position="8"/>
        <end position="27"/>
    </location>
</feature>
<dbReference type="KEGG" id="pye:A6J80_04945"/>
<dbReference type="AlphaFoldDB" id="A0A1V0GPT0"/>
<sequence>MGQDPDQQDARARDAERLRQLEARLGERTGTGPASRGEEHFSQANMAWRMVTELVAGLGIGFGIGFGLDYVFGTTPFLMIVFVLFGLAAGIKTMLRTANEIGKEPGARPSGNPGDDKGE</sequence>
<reference evidence="5 7" key="3">
    <citation type="submission" date="2019-09" db="EMBL/GenBank/DDBJ databases">
        <title>FDA dAtabase for Regulatory Grade micrObial Sequences (FDA-ARGOS): Supporting development and validation of Infectious Disease Dx tests.</title>
        <authorList>
            <person name="Sciortino C."/>
            <person name="Tallon L."/>
            <person name="Sadzewicz L."/>
            <person name="Vavikolanu K."/>
            <person name="Mehta A."/>
            <person name="Aluvathingal J."/>
            <person name="Nadendla S."/>
            <person name="Nandy P."/>
            <person name="Geyer C."/>
            <person name="Yan Y."/>
            <person name="Sichtig H."/>
        </authorList>
    </citation>
    <scope>NUCLEOTIDE SEQUENCE [LARGE SCALE GENOMIC DNA]</scope>
    <source>
        <strain evidence="5 7">FDAARGOS_643</strain>
    </source>
</reference>
<evidence type="ECO:0000313" key="5">
    <source>
        <dbReference type="EMBL" id="QEU09666.1"/>
    </source>
</evidence>
<keyword evidence="3" id="KW-0812">Transmembrane</keyword>
<keyword evidence="1 3" id="KW-0472">Membrane</keyword>
<dbReference type="OrthoDB" id="15401at2"/>
<dbReference type="InterPro" id="IPR016989">
    <property type="entry name" value="Atp1_alphaprobac"/>
</dbReference>
<evidence type="ECO:0000313" key="6">
    <source>
        <dbReference type="Proteomes" id="UP000191257"/>
    </source>
</evidence>
<reference evidence="6" key="1">
    <citation type="submission" date="2017-03" db="EMBL/GenBank/DDBJ databases">
        <title>FDA dAtabase for Regulatory Grade micrObial Sequences (FDA-ARGOS): Supporting development and validation of Infectious Disease Dx tests.</title>
        <authorList>
            <person name="Minogue T."/>
            <person name="Wolcott M."/>
            <person name="Wasieloski L."/>
            <person name="Aguilar W."/>
            <person name="Moore D."/>
            <person name="Tallon L."/>
            <person name="Sadzewicz L."/>
            <person name="Sengamalay N."/>
            <person name="Ott S."/>
            <person name="Godinez A."/>
            <person name="Nagaraj S."/>
            <person name="Nadendla S."/>
            <person name="Geyer C."/>
            <person name="Sichtig H."/>
        </authorList>
    </citation>
    <scope>NUCLEOTIDE SEQUENCE [LARGE SCALE GENOMIC DNA]</scope>
    <source>
        <strain evidence="6">FDAARGOS_252</strain>
    </source>
</reference>
<dbReference type="InterPro" id="IPR032820">
    <property type="entry name" value="ATPase_put"/>
</dbReference>
<reference evidence="4" key="2">
    <citation type="submission" date="2017-12" db="EMBL/GenBank/DDBJ databases">
        <title>FDA dAtabase for Regulatory Grade micrObial Sequences (FDA-ARGOS): Supporting development and validation of Infectious Disease Dx tests.</title>
        <authorList>
            <person name="Campos J."/>
            <person name="Goldberg B."/>
            <person name="Tallon L."/>
            <person name="Sadzewicz L."/>
            <person name="Sengamalay N."/>
            <person name="Ott S."/>
            <person name="Godinez A."/>
            <person name="Nagaraj S."/>
            <person name="Vyas G."/>
            <person name="Aluvathingal J."/>
            <person name="Nadendla S."/>
            <person name="Geyer C."/>
            <person name="Nandy P."/>
            <person name="Hobson J."/>
            <person name="Sichtig H."/>
        </authorList>
    </citation>
    <scope>NUCLEOTIDE SEQUENCE</scope>
    <source>
        <strain evidence="4">FDAARGOS_252</strain>
    </source>
</reference>
<evidence type="ECO:0000313" key="7">
    <source>
        <dbReference type="Proteomes" id="UP000324507"/>
    </source>
</evidence>
<keyword evidence="1" id="KW-0813">Transport</keyword>
<dbReference type="GO" id="GO:1902600">
    <property type="term" value="P:proton transmembrane transport"/>
    <property type="evidence" value="ECO:0007669"/>
    <property type="project" value="UniProtKB-KW"/>
</dbReference>
<feature type="transmembrane region" description="Helical" evidence="3">
    <location>
        <begin position="46"/>
        <end position="64"/>
    </location>
</feature>
<keyword evidence="1" id="KW-0406">Ion transport</keyword>
<keyword evidence="1" id="KW-0375">Hydrogen ion transport</keyword>
<proteinExistence type="inferred from homology"/>
<accession>A0A1V0GPT0</accession>
<evidence type="ECO:0000256" key="3">
    <source>
        <dbReference type="SAM" id="Phobius"/>
    </source>
</evidence>
<evidence type="ECO:0000256" key="1">
    <source>
        <dbReference type="PIRNR" id="PIRNR032126"/>
    </source>
</evidence>
<protein>
    <recommendedName>
        <fullName evidence="1">ATP synthase protein I</fullName>
    </recommendedName>
</protein>
<keyword evidence="6" id="KW-1185">Reference proteome</keyword>
<gene>
    <name evidence="4" type="ORF">A6J80_04945</name>
    <name evidence="5" type="ORF">FOB51_17570</name>
</gene>